<dbReference type="InterPro" id="IPR011005">
    <property type="entry name" value="Dihydropteroate_synth-like_sf"/>
</dbReference>
<feature type="non-terminal residue" evidence="2">
    <location>
        <position position="84"/>
    </location>
</feature>
<dbReference type="InterPro" id="IPR045031">
    <property type="entry name" value="DHP_synth-like"/>
</dbReference>
<dbReference type="GO" id="GO:0004156">
    <property type="term" value="F:dihydropteroate synthase activity"/>
    <property type="evidence" value="ECO:0007669"/>
    <property type="project" value="TreeGrafter"/>
</dbReference>
<dbReference type="PANTHER" id="PTHR20941:SF1">
    <property type="entry name" value="FOLIC ACID SYNTHESIS PROTEIN FOL1"/>
    <property type="match status" value="1"/>
</dbReference>
<dbReference type="AlphaFoldDB" id="A0AB74DZS9"/>
<dbReference type="GO" id="GO:0046654">
    <property type="term" value="P:tetrahydrofolate biosynthetic process"/>
    <property type="evidence" value="ECO:0007669"/>
    <property type="project" value="TreeGrafter"/>
</dbReference>
<dbReference type="RefSeq" id="WP_165382116.1">
    <property type="nucleotide sequence ID" value="NZ_RQTC01000663.1"/>
</dbReference>
<sequence>LYEHRMFQIIAKYDAEIILMQNGNGNSDDQVVEEMLTSLLAQAHQLKIAGIHSNKILLDQGIGFAKTRHEEAEYMHRLAELIAT</sequence>
<dbReference type="InterPro" id="IPR000489">
    <property type="entry name" value="Pterin-binding_dom"/>
</dbReference>
<dbReference type="Proteomes" id="UP000293434">
    <property type="component" value="Unassembled WGS sequence"/>
</dbReference>
<organism evidence="2 3">
    <name type="scientific">Staphylococcus aureus</name>
    <dbReference type="NCBI Taxonomy" id="1280"/>
    <lineage>
        <taxon>Bacteria</taxon>
        <taxon>Bacillati</taxon>
        <taxon>Bacillota</taxon>
        <taxon>Bacilli</taxon>
        <taxon>Bacillales</taxon>
        <taxon>Staphylococcaceae</taxon>
        <taxon>Staphylococcus</taxon>
    </lineage>
</organism>
<dbReference type="PROSITE" id="PS50972">
    <property type="entry name" value="PTERIN_BINDING"/>
    <property type="match status" value="1"/>
</dbReference>
<dbReference type="GO" id="GO:0005829">
    <property type="term" value="C:cytosol"/>
    <property type="evidence" value="ECO:0007669"/>
    <property type="project" value="TreeGrafter"/>
</dbReference>
<accession>A0AB74DZS9</accession>
<reference evidence="2 3" key="1">
    <citation type="submission" date="2018-11" db="EMBL/GenBank/DDBJ databases">
        <title>Genomic profiling of Staphylococcus species from a Poultry farm system in KwaZulu-Natal, South Africa.</title>
        <authorList>
            <person name="Amoako D.G."/>
            <person name="Somboro A.M."/>
            <person name="Abia A.L.K."/>
            <person name="Bester L.A."/>
            <person name="Essack S.Y."/>
        </authorList>
    </citation>
    <scope>NUCLEOTIDE SEQUENCE [LARGE SCALE GENOMIC DNA]</scope>
    <source>
        <strain evidence="2 3">SA9</strain>
    </source>
</reference>
<evidence type="ECO:0000313" key="2">
    <source>
        <dbReference type="EMBL" id="RZH88905.1"/>
    </source>
</evidence>
<feature type="non-terminal residue" evidence="2">
    <location>
        <position position="1"/>
    </location>
</feature>
<evidence type="ECO:0000313" key="3">
    <source>
        <dbReference type="Proteomes" id="UP000293434"/>
    </source>
</evidence>
<dbReference type="Pfam" id="PF00809">
    <property type="entry name" value="Pterin_bind"/>
    <property type="match status" value="1"/>
</dbReference>
<feature type="domain" description="Pterin-binding" evidence="1">
    <location>
        <begin position="1"/>
        <end position="84"/>
    </location>
</feature>
<proteinExistence type="predicted"/>
<evidence type="ECO:0000259" key="1">
    <source>
        <dbReference type="PROSITE" id="PS50972"/>
    </source>
</evidence>
<name>A0AB74DZS9_STAAU</name>
<comment type="caution">
    <text evidence="2">The sequence shown here is derived from an EMBL/GenBank/DDBJ whole genome shotgun (WGS) entry which is preliminary data.</text>
</comment>
<gene>
    <name evidence="2" type="ORF">EIG94_16740</name>
</gene>
<protein>
    <submittedName>
        <fullName evidence="2">Dihydropteroate synthase</fullName>
    </submittedName>
</protein>
<dbReference type="PANTHER" id="PTHR20941">
    <property type="entry name" value="FOLATE SYNTHESIS PROTEINS"/>
    <property type="match status" value="1"/>
</dbReference>
<dbReference type="SUPFAM" id="SSF51717">
    <property type="entry name" value="Dihydropteroate synthetase-like"/>
    <property type="match status" value="1"/>
</dbReference>
<dbReference type="EMBL" id="RQTC01000663">
    <property type="protein sequence ID" value="RZH88905.1"/>
    <property type="molecule type" value="Genomic_DNA"/>
</dbReference>
<dbReference type="Gene3D" id="3.20.20.20">
    <property type="entry name" value="Dihydropteroate synthase-like"/>
    <property type="match status" value="1"/>
</dbReference>